<gene>
    <name evidence="2" type="ORF">NCTC10181_00426</name>
</gene>
<dbReference type="RefSeq" id="WP_129725387.1">
    <property type="nucleotide sequence ID" value="NZ_LR215036.1"/>
</dbReference>
<reference evidence="2 3" key="1">
    <citation type="submission" date="2019-01" db="EMBL/GenBank/DDBJ databases">
        <authorList>
            <consortium name="Pathogen Informatics"/>
        </authorList>
    </citation>
    <scope>NUCLEOTIDE SEQUENCE [LARGE SCALE GENOMIC DNA]</scope>
    <source>
        <strain evidence="2 3">NCTC10181</strain>
    </source>
</reference>
<accession>A0A449B1V0</accession>
<evidence type="ECO:0000256" key="1">
    <source>
        <dbReference type="SAM" id="Coils"/>
    </source>
</evidence>
<name>A0A449B1V0_9BACT</name>
<dbReference type="Proteomes" id="UP000290985">
    <property type="component" value="Chromosome"/>
</dbReference>
<keyword evidence="3" id="KW-1185">Reference proteome</keyword>
<proteinExistence type="predicted"/>
<evidence type="ECO:0000313" key="3">
    <source>
        <dbReference type="Proteomes" id="UP000290985"/>
    </source>
</evidence>
<keyword evidence="1" id="KW-0175">Coiled coil</keyword>
<feature type="coiled-coil region" evidence="1">
    <location>
        <begin position="647"/>
        <end position="749"/>
    </location>
</feature>
<dbReference type="EMBL" id="LR215036">
    <property type="protein sequence ID" value="VEU74572.1"/>
    <property type="molecule type" value="Genomic_DNA"/>
</dbReference>
<feature type="coiled-coil region" evidence="1">
    <location>
        <begin position="935"/>
        <end position="969"/>
    </location>
</feature>
<organism evidence="2 3">
    <name type="scientific">Mycoplasmopsis citelli</name>
    <dbReference type="NCBI Taxonomy" id="171281"/>
    <lineage>
        <taxon>Bacteria</taxon>
        <taxon>Bacillati</taxon>
        <taxon>Mycoplasmatota</taxon>
        <taxon>Mycoplasmoidales</taxon>
        <taxon>Metamycoplasmataceae</taxon>
        <taxon>Mycoplasmopsis</taxon>
    </lineage>
</organism>
<evidence type="ECO:0000313" key="2">
    <source>
        <dbReference type="EMBL" id="VEU74572.1"/>
    </source>
</evidence>
<dbReference type="KEGG" id="mcit:NCTC10181_00426"/>
<feature type="coiled-coil region" evidence="1">
    <location>
        <begin position="428"/>
        <end position="561"/>
    </location>
</feature>
<sequence>MKNQRKTLTALGVFSAIAGAGALVSAGLLSSLHSSYKVPYHQTYFFSELKKEVEKTQDALKTFSISENNKNNTNEIKNLFSEIDYAKQLLANVDSSVALMLKQRNVLKQLAPKAMLSVVTDASEQTKLINEYYSLVKDVDFKSVATQAKDKVIASPTQSTLTAFYSEIDPFIKQQNEFSFALETKVWTDYDKLLKNNSETLTAEQKSALDSTIQEILNLLNQNSYSRDALREYGKVYDQVISTISVNKTSENEKLKNFLKNVIHVRNEIGLLNIKDNVKKDFFNRIDTYKKLALSPSPRLAITKDQEINYLNDLVNNQLDILVKEQNDDQVKNMQLLASKIQELKNSQVDENVAKLIASQIELIEKDVKEHPRNLLNNLSYASNLDTSVKNIKNLTENIKSNIAQYLNDKNISSDEANDFNVLLNQIIQEQHQNINDYLEKLNQLNNKIKDNSLLSVVFKESLKTLKKQIENLLRGSQDYKNDLITLNNKLDHLINNATPLKDLNDGLRILTNDLRNINRKELTDLYNVAKAVLNGQSIALEEIKERLAELNNKAKDLIKPTSAALREDLQFLIGEYKKRLSQANISDDLRQTYKVHAKVTEEISKIFGGEAELANSEFGKKLLQIADDLKKQAEILSLDPNPELTEKDKSKKLFDIREQLQNLQNNAQHFKDLEAEVASGNTALESSKGKNAEQTALEKEALKIKQLQNDAFDALNNAQNQKDVSDIVTKLQDAIKDYKDKQANYQSTSALNDKFKEIEDTFAPYAPAGKKTPTQENLTNKLKEYQKELTNPNLTNEERDQVNDKIAQLINVVGSFKDLEVNNNGLKELIKDTEFLDFASFKPESEYTKAKNLNAEVDAYLVSAFNSPFNRSEIESKIQALVDQSHALALAISVAFLNKINSEIQANKITDATIAAQAPYQAINDSITTLDTKTKELIAKVDKTQEQVDELTNKLKNFKNLAVALKNTADKLHTINQTSNPNSYQSLLDSITNKPSGGGVDEPNNSLINFNDSPSVIEFKIRILNGEVAKTDTRVEVENHINQLKNVYSTNERNRVIFDEAIATWENKITEFTNKSKEFYSSRATLASLRDEVNFYITRETNIKNSIQKEWDDVVAQKTALVAEYNQRKNADGLTSITNTETIFSAFDTLKEAKTGDKFTTTTASLSAKLKEVPLGYAKDLFTKDADAVISKLVPFDTYTNNELKTTYSQKWKSAITTWVNALKAKVNGYGTLDDILNINLDHQKLSALELLIDELKDIFTYLDTNAKSDASNKNYELLKTQNPTNALFTKLGSESTYNSSNQDTLYALTPDSTITLKNELRNAFFDVVDLVDAKAAMLNKISTYKTTISNELDNASPNIDAGLKTQITNKLDELKTQTEAVTTGSELVTVDNSLSDIKFKQGALKQLAIRVKASEDLVTNQNANQNASGAGKTSIITSIQNVYNSFKNDYLMLTASDLIAKEQDLVNKVTLLNNFVQVYANVQQAKTQIPMSYPDGTGQHGTGAEGKQKMEGYYDYLINDLNTEPVTESKLFATTETLASLNKLIQLQNDKIQLHTQVKDNNDYKTFTYKTGTAAANYGFETDANKLADDILQSIPDNPKTASNIDNELYPTLASNFQNKYDLYLARKEALDLIYKQGTVDAQKGIKTKQVEKITTNGQIDATYNDLKAKMDDFFHTQAQSIQNATTLSTINDAIRAVAETDFFFDKYKEIAELLAKAKAAKALITSASQSVQSNANVTESLQKLEGEITKGEGYYYTEKDEVKLDNNIFFLKTYVERLKLAEEVAKALETLDGFNTNSAQGEYLTDAAKAPLRAIINKPFTELKANASLENEEEYKRLLITYVTGSGPQSFSVAFLNSKELQATIHKAQQYLDSYNVQKASNPDYEPANIANLYATTNGGNNTLEAKIAEATIALNNMNHDEAAKVEAASAIFNSNNGILDEIFKAEAAKIEAVYRRNLELDKFMIGAYLNANNANPQAQNQSPRINDYESIALESIQSIDTTTPQKLVELNNKYNQAIEKYYDQALAVYQWEAHRYKSYKDRIEPYTGLFNNATTATTTGTNAKKEFILKVAGVSQNDVSALMEKLNPTTADTLYKKAKDSFDHLATGVDAIKMWLREASTNANLVIEQLREVGTEFLDYFQNLISITSVPLLGLTFSQLEAINSQIQDTGRSQTIGTVLRKIEKLTDIQVKTNPFNTSLNNVDPNLHRQLEIGVSEQGLTFEQETPARYTNPRTSFFNKYKQLVTSLAVAKERLESFVFGDNPNDTNTLKNILHRFILGEGNYEGRANLDNLLKYIEDAIQLNITGANDKFKAVKDQYAKLSDPAKENEALVAALNKDTATDFDIYDALTKGFSKAATLIDWMSDKSNTNLFFDYLSQVSNGILNYANIVPKDLTFIKSFQDYMSKTLLEAPEISLDIDGSSYDAKKLNGIILRDSPLSFVGGLFEKFNVLKGNEFTFNNDNVEVYIYKAKPAQGQTTSYVTQKTTNDTSIRRGFINLYFKFKKPSNLTKDNSAFFDIEDFGVKFDNVGITFKTLDRFVIDESNIRSVSDLNRTLFNVSDAGWNKLQAPYNLSNAFTRYSTFKARTQQGNNDFFIENVDSPLFGPDTDPLTQQFSSGPDFRIKVKLTNTYKNYRQQGNVIYWKTLTPNIGTGQDIQYQNQTTYRSSVISTIDDMNNRWHNQYEYQYDASTDANANLVFLPIVIGIPVRDAQGNDAIMVISWQILNRFDYGRVAGLDAPVSLGDNDRLRYVYFFKPSAQGKNNFTDTSGLFSAQNFYSYVMNKIKYRDLVGLTFTDLKNSGLWDTDNFIIKDSTNSGKGGVGDPAFYTAIGNNGRFELQFKLH</sequence>
<protein>
    <submittedName>
        <fullName evidence="2">Uncharacterized protein</fullName>
    </submittedName>
</protein>
<dbReference type="OrthoDB" id="393197at2"/>